<dbReference type="Gene3D" id="3.40.390.10">
    <property type="entry name" value="Collagenase (Catalytic Domain)"/>
    <property type="match status" value="1"/>
</dbReference>
<dbReference type="EMBL" id="GL890839">
    <property type="protein sequence ID" value="EGJ34285.1"/>
    <property type="molecule type" value="Genomic_DNA"/>
</dbReference>
<gene>
    <name evidence="2" type="ORF">LYNGBM3L_18860</name>
</gene>
<dbReference type="Proteomes" id="UP000003959">
    <property type="component" value="Unassembled WGS sequence"/>
</dbReference>
<evidence type="ECO:0000313" key="3">
    <source>
        <dbReference type="Proteomes" id="UP000003959"/>
    </source>
</evidence>
<feature type="region of interest" description="Disordered" evidence="1">
    <location>
        <begin position="377"/>
        <end position="396"/>
    </location>
</feature>
<feature type="compositionally biased region" description="Polar residues" evidence="1">
    <location>
        <begin position="385"/>
        <end position="396"/>
    </location>
</feature>
<dbReference type="eggNOG" id="ENOG5033BHT">
    <property type="taxonomic scope" value="Bacteria"/>
</dbReference>
<dbReference type="InterPro" id="IPR024079">
    <property type="entry name" value="MetalloPept_cat_dom_sf"/>
</dbReference>
<proteinExistence type="predicted"/>
<protein>
    <submittedName>
        <fullName evidence="2">Uncharacterized protein</fullName>
    </submittedName>
</protein>
<keyword evidence="3" id="KW-1185">Reference proteome</keyword>
<evidence type="ECO:0000256" key="1">
    <source>
        <dbReference type="SAM" id="MobiDB-lite"/>
    </source>
</evidence>
<accession>F4XM46</accession>
<sequence length="396" mass="42208">MKIKNLMKTNSKNKQPMDLLKLTQNLSLAILGSVLSFAAIEVANPGRSDAFVIFNRSGNTLGGGSRWDAAPRTIQGQDRSLDGGLRYSLQGGSYQAYRDLFTWDIVPSVNEFQNAIEAAFNAWTVVDPVSGLGTDLSFVADLETSVIGTGTGGVHPDGAEIDLLASTDATFWNPGNTSPQGESFFYYINDTVTLTSGTENYAGSSAIIGADMTFNNNAGTVYTLDFFRRLLTHEIGHAIGLGDIEGDISANRFIDDNYDGSTSATALATLSNPIAQLIDPLNPAASPFSLFTVPDQDPGVDTPGVDILMESRGLGIAPGNPVTNLSPLVNDDYAGRQFLYPVSSEARFSSEARVDEPTATLGLLALGIIGVRLSTQGKKSKQQRVDTPTRSAIYTK</sequence>
<dbReference type="SUPFAM" id="SSF55486">
    <property type="entry name" value="Metalloproteases ('zincins'), catalytic domain"/>
    <property type="match status" value="1"/>
</dbReference>
<evidence type="ECO:0000313" key="2">
    <source>
        <dbReference type="EMBL" id="EGJ34285.1"/>
    </source>
</evidence>
<reference evidence="3" key="1">
    <citation type="journal article" date="2011" name="Proc. Natl. Acad. Sci. U.S.A.">
        <title>Genomic insights into the physiology and ecology of the marine filamentous cyanobacterium Lyngbya majuscula.</title>
        <authorList>
            <person name="Jones A.C."/>
            <person name="Monroe E.A."/>
            <person name="Podell S."/>
            <person name="Hess W.R."/>
            <person name="Klages S."/>
            <person name="Esquenazi E."/>
            <person name="Niessen S."/>
            <person name="Hoover H."/>
            <person name="Rothmann M."/>
            <person name="Lasken R.S."/>
            <person name="Yates J.R.III."/>
            <person name="Reinhardt R."/>
            <person name="Kube M."/>
            <person name="Burkart M.D."/>
            <person name="Allen E.E."/>
            <person name="Dorrestein P.C."/>
            <person name="Gerwick W.H."/>
            <person name="Gerwick L."/>
        </authorList>
    </citation>
    <scope>NUCLEOTIDE SEQUENCE [LARGE SCALE GENOMIC DNA]</scope>
    <source>
        <strain evidence="3">3L</strain>
    </source>
</reference>
<dbReference type="AlphaFoldDB" id="F4XM46"/>
<dbReference type="HOGENOM" id="CLU_696011_0_0_3"/>
<organism evidence="2 3">
    <name type="scientific">Moorena producens 3L</name>
    <dbReference type="NCBI Taxonomy" id="489825"/>
    <lineage>
        <taxon>Bacteria</taxon>
        <taxon>Bacillati</taxon>
        <taxon>Cyanobacteriota</taxon>
        <taxon>Cyanophyceae</taxon>
        <taxon>Coleofasciculales</taxon>
        <taxon>Coleofasciculaceae</taxon>
        <taxon>Moorena</taxon>
    </lineage>
</organism>
<name>F4XM46_9CYAN</name>
<dbReference type="GO" id="GO:0008237">
    <property type="term" value="F:metallopeptidase activity"/>
    <property type="evidence" value="ECO:0007669"/>
    <property type="project" value="InterPro"/>
</dbReference>